<evidence type="ECO:0000256" key="4">
    <source>
        <dbReference type="ARBA" id="ARBA00023110"/>
    </source>
</evidence>
<feature type="chain" id="PRO_5047094683" description="peptidylprolyl isomerase" evidence="7">
    <location>
        <begin position="22"/>
        <end position="333"/>
    </location>
</feature>
<dbReference type="EC" id="5.2.1.8" evidence="2"/>
<dbReference type="SUPFAM" id="SSF109998">
    <property type="entry name" value="Triger factor/SurA peptide-binding domain-like"/>
    <property type="match status" value="1"/>
</dbReference>
<dbReference type="Pfam" id="PF13624">
    <property type="entry name" value="SurA_N_3"/>
    <property type="match status" value="1"/>
</dbReference>
<sequence>MKNIKKIITATMIAAFTLTAAGCTMIEKTPEAMAKSAVAKVSGKKITRGDLDKKMAPYDDMVKQQFGEDYKNNQEAMDAVKNLRTQMVDQLVALEIFSKKGEELKIIPTGDEMNQEIDKRLADMKTMFGNDDTKFEEAMKQQGLTLDEIKEFIKEDTIMSKVQEYMIKDVKVEEAEAKDYYEKNKDALYTDKPGADVSHIVVKDEETANTIKAKIDKGEDFAALAKEYGTDGTKDQGGKLGFIEYDTQSYDPDFVAGFKNLKEGEVSSLVKTQWGYHLIKVTGIKTEATAKEFDKVKEDITNTLLQEKQKETFNKTLEDWKKEAKVKIYEDNI</sequence>
<keyword evidence="10" id="KW-1185">Reference proteome</keyword>
<evidence type="ECO:0000256" key="7">
    <source>
        <dbReference type="SAM" id="SignalP"/>
    </source>
</evidence>
<dbReference type="SUPFAM" id="SSF54534">
    <property type="entry name" value="FKBP-like"/>
    <property type="match status" value="1"/>
</dbReference>
<dbReference type="PROSITE" id="PS50198">
    <property type="entry name" value="PPIC_PPIASE_2"/>
    <property type="match status" value="1"/>
</dbReference>
<reference evidence="9 10" key="1">
    <citation type="submission" date="2021-06" db="EMBL/GenBank/DDBJ databases">
        <authorList>
            <person name="Sun Q."/>
            <person name="Li D."/>
        </authorList>
    </citation>
    <scope>NUCLEOTIDE SEQUENCE [LARGE SCALE GENOMIC DNA]</scope>
    <source>
        <strain evidence="9 10">MSJ-4</strain>
    </source>
</reference>
<evidence type="ECO:0000256" key="1">
    <source>
        <dbReference type="ARBA" id="ARBA00000971"/>
    </source>
</evidence>
<dbReference type="InterPro" id="IPR000297">
    <property type="entry name" value="PPIase_PpiC"/>
</dbReference>
<dbReference type="Gene3D" id="1.10.4030.10">
    <property type="entry name" value="Porin chaperone SurA, peptide-binding domain"/>
    <property type="match status" value="2"/>
</dbReference>
<dbReference type="EMBL" id="JAHLQL010000003">
    <property type="protein sequence ID" value="MBU5592102.1"/>
    <property type="molecule type" value="Genomic_DNA"/>
</dbReference>
<keyword evidence="3 7" id="KW-0732">Signal</keyword>
<name>A0ABS6F3G7_9CLOT</name>
<keyword evidence="4 6" id="KW-0697">Rotamase</keyword>
<evidence type="ECO:0000256" key="6">
    <source>
        <dbReference type="PROSITE-ProRule" id="PRU00278"/>
    </source>
</evidence>
<dbReference type="Gene3D" id="3.10.50.40">
    <property type="match status" value="1"/>
</dbReference>
<dbReference type="PANTHER" id="PTHR47245:SF1">
    <property type="entry name" value="FOLDASE PROTEIN PRSA"/>
    <property type="match status" value="1"/>
</dbReference>
<dbReference type="NCBIfam" id="NF000809">
    <property type="entry name" value="PRK00059.1"/>
    <property type="match status" value="1"/>
</dbReference>
<evidence type="ECO:0000256" key="2">
    <source>
        <dbReference type="ARBA" id="ARBA00013194"/>
    </source>
</evidence>
<protein>
    <recommendedName>
        <fullName evidence="2">peptidylprolyl isomerase</fullName>
        <ecNumber evidence="2">5.2.1.8</ecNumber>
    </recommendedName>
</protein>
<evidence type="ECO:0000313" key="10">
    <source>
        <dbReference type="Proteomes" id="UP000736583"/>
    </source>
</evidence>
<dbReference type="Pfam" id="PF13145">
    <property type="entry name" value="Rotamase_2"/>
    <property type="match status" value="1"/>
</dbReference>
<proteinExistence type="predicted"/>
<comment type="catalytic activity">
    <reaction evidence="1">
        <text>[protein]-peptidylproline (omega=180) = [protein]-peptidylproline (omega=0)</text>
        <dbReference type="Rhea" id="RHEA:16237"/>
        <dbReference type="Rhea" id="RHEA-COMP:10747"/>
        <dbReference type="Rhea" id="RHEA-COMP:10748"/>
        <dbReference type="ChEBI" id="CHEBI:83833"/>
        <dbReference type="ChEBI" id="CHEBI:83834"/>
        <dbReference type="EC" id="5.2.1.8"/>
    </reaction>
</comment>
<keyword evidence="5 6" id="KW-0413">Isomerase</keyword>
<dbReference type="InterPro" id="IPR046357">
    <property type="entry name" value="PPIase_dom_sf"/>
</dbReference>
<dbReference type="InterPro" id="IPR027304">
    <property type="entry name" value="Trigger_fact/SurA_dom_sf"/>
</dbReference>
<comment type="caution">
    <text evidence="9">The sequence shown here is derived from an EMBL/GenBank/DDBJ whole genome shotgun (WGS) entry which is preliminary data.</text>
</comment>
<dbReference type="GO" id="GO:0003755">
    <property type="term" value="F:peptidyl-prolyl cis-trans isomerase activity"/>
    <property type="evidence" value="ECO:0007669"/>
    <property type="project" value="UniProtKB-EC"/>
</dbReference>
<evidence type="ECO:0000256" key="3">
    <source>
        <dbReference type="ARBA" id="ARBA00022729"/>
    </source>
</evidence>
<dbReference type="Proteomes" id="UP000736583">
    <property type="component" value="Unassembled WGS sequence"/>
</dbReference>
<dbReference type="PROSITE" id="PS51257">
    <property type="entry name" value="PROKAR_LIPOPROTEIN"/>
    <property type="match status" value="1"/>
</dbReference>
<evidence type="ECO:0000259" key="8">
    <source>
        <dbReference type="PROSITE" id="PS50198"/>
    </source>
</evidence>
<dbReference type="PANTHER" id="PTHR47245">
    <property type="entry name" value="PEPTIDYLPROLYL ISOMERASE"/>
    <property type="match status" value="1"/>
</dbReference>
<evidence type="ECO:0000256" key="5">
    <source>
        <dbReference type="ARBA" id="ARBA00023235"/>
    </source>
</evidence>
<gene>
    <name evidence="9" type="ORF">KQI89_10055</name>
</gene>
<dbReference type="RefSeq" id="WP_032123592.1">
    <property type="nucleotide sequence ID" value="NZ_JAHLQL010000003.1"/>
</dbReference>
<dbReference type="InterPro" id="IPR050245">
    <property type="entry name" value="PrsA_foldase"/>
</dbReference>
<evidence type="ECO:0000313" key="9">
    <source>
        <dbReference type="EMBL" id="MBU5592102.1"/>
    </source>
</evidence>
<feature type="domain" description="PpiC" evidence="8">
    <location>
        <begin position="192"/>
        <end position="283"/>
    </location>
</feature>
<accession>A0ABS6F3G7</accession>
<organism evidence="9 10">
    <name type="scientific">Clostridium simiarum</name>
    <dbReference type="NCBI Taxonomy" id="2841506"/>
    <lineage>
        <taxon>Bacteria</taxon>
        <taxon>Bacillati</taxon>
        <taxon>Bacillota</taxon>
        <taxon>Clostridia</taxon>
        <taxon>Eubacteriales</taxon>
        <taxon>Clostridiaceae</taxon>
        <taxon>Clostridium</taxon>
    </lineage>
</organism>
<feature type="signal peptide" evidence="7">
    <location>
        <begin position="1"/>
        <end position="21"/>
    </location>
</feature>